<feature type="non-terminal residue" evidence="1">
    <location>
        <position position="89"/>
    </location>
</feature>
<evidence type="ECO:0000313" key="2">
    <source>
        <dbReference type="Proteomes" id="UP000654075"/>
    </source>
</evidence>
<sequence length="89" mass="10159">SSHVSMDLLVWPTAKVQLYLTEVSQVKKAVGRERIRQNKDALRELRCFQEILGDLHAGQYGRAPERKRAAKDASSRWELLAAEAQRRGL</sequence>
<proteinExistence type="predicted"/>
<protein>
    <submittedName>
        <fullName evidence="1">Uncharacterized protein</fullName>
    </submittedName>
</protein>
<organism evidence="1 2">
    <name type="scientific">Polarella glacialis</name>
    <name type="common">Dinoflagellate</name>
    <dbReference type="NCBI Taxonomy" id="89957"/>
    <lineage>
        <taxon>Eukaryota</taxon>
        <taxon>Sar</taxon>
        <taxon>Alveolata</taxon>
        <taxon>Dinophyceae</taxon>
        <taxon>Suessiales</taxon>
        <taxon>Suessiaceae</taxon>
        <taxon>Polarella</taxon>
    </lineage>
</organism>
<dbReference type="AlphaFoldDB" id="A0A813GL42"/>
<evidence type="ECO:0000313" key="1">
    <source>
        <dbReference type="EMBL" id="CAE8627263.1"/>
    </source>
</evidence>
<name>A0A813GL42_POLGL</name>
<reference evidence="1" key="1">
    <citation type="submission" date="2021-02" db="EMBL/GenBank/DDBJ databases">
        <authorList>
            <person name="Dougan E. K."/>
            <person name="Rhodes N."/>
            <person name="Thang M."/>
            <person name="Chan C."/>
        </authorList>
    </citation>
    <scope>NUCLEOTIDE SEQUENCE</scope>
</reference>
<dbReference type="Proteomes" id="UP000654075">
    <property type="component" value="Unassembled WGS sequence"/>
</dbReference>
<dbReference type="OrthoDB" id="469499at2759"/>
<accession>A0A813GL42</accession>
<comment type="caution">
    <text evidence="1">The sequence shown here is derived from an EMBL/GenBank/DDBJ whole genome shotgun (WGS) entry which is preliminary data.</text>
</comment>
<gene>
    <name evidence="1" type="ORF">PGLA1383_LOCUS44079</name>
</gene>
<keyword evidence="2" id="KW-1185">Reference proteome</keyword>
<dbReference type="EMBL" id="CAJNNV010029138">
    <property type="protein sequence ID" value="CAE8627263.1"/>
    <property type="molecule type" value="Genomic_DNA"/>
</dbReference>
<feature type="non-terminal residue" evidence="1">
    <location>
        <position position="1"/>
    </location>
</feature>